<evidence type="ECO:0000313" key="1">
    <source>
        <dbReference type="EMBL" id="GMR43699.1"/>
    </source>
</evidence>
<dbReference type="AlphaFoldDB" id="A0AAN5CGU4"/>
<proteinExistence type="predicted"/>
<evidence type="ECO:0000313" key="2">
    <source>
        <dbReference type="Proteomes" id="UP001328107"/>
    </source>
</evidence>
<name>A0AAN5CGU4_9BILA</name>
<organism evidence="1 2">
    <name type="scientific">Pristionchus mayeri</name>
    <dbReference type="NCBI Taxonomy" id="1317129"/>
    <lineage>
        <taxon>Eukaryota</taxon>
        <taxon>Metazoa</taxon>
        <taxon>Ecdysozoa</taxon>
        <taxon>Nematoda</taxon>
        <taxon>Chromadorea</taxon>
        <taxon>Rhabditida</taxon>
        <taxon>Rhabditina</taxon>
        <taxon>Diplogasteromorpha</taxon>
        <taxon>Diplogasteroidea</taxon>
        <taxon>Neodiplogasteridae</taxon>
        <taxon>Pristionchus</taxon>
    </lineage>
</organism>
<dbReference type="Proteomes" id="UP001328107">
    <property type="component" value="Unassembled WGS sequence"/>
</dbReference>
<dbReference type="EMBL" id="BTRK01000003">
    <property type="protein sequence ID" value="GMR43699.1"/>
    <property type="molecule type" value="Genomic_DNA"/>
</dbReference>
<protein>
    <submittedName>
        <fullName evidence="1">Uncharacterized protein</fullName>
    </submittedName>
</protein>
<feature type="non-terminal residue" evidence="1">
    <location>
        <position position="1"/>
    </location>
</feature>
<accession>A0AAN5CGU4</accession>
<keyword evidence="2" id="KW-1185">Reference proteome</keyword>
<reference evidence="2" key="1">
    <citation type="submission" date="2022-10" db="EMBL/GenBank/DDBJ databases">
        <title>Genome assembly of Pristionchus species.</title>
        <authorList>
            <person name="Yoshida K."/>
            <person name="Sommer R.J."/>
        </authorList>
    </citation>
    <scope>NUCLEOTIDE SEQUENCE [LARGE SCALE GENOMIC DNA]</scope>
    <source>
        <strain evidence="2">RS5460</strain>
    </source>
</reference>
<feature type="non-terminal residue" evidence="1">
    <location>
        <position position="65"/>
    </location>
</feature>
<comment type="caution">
    <text evidence="1">The sequence shown here is derived from an EMBL/GenBank/DDBJ whole genome shotgun (WGS) entry which is preliminary data.</text>
</comment>
<sequence length="65" mass="7415">YKTGQTNFSWANWQFHKTHFPVLIVLTHFRCCLQNRTPSSKYVIVDQISLSGITLCLSLLSRGSA</sequence>
<gene>
    <name evidence="1" type="ORF">PMAYCL1PPCAC_13894</name>
</gene>